<evidence type="ECO:0000313" key="1">
    <source>
        <dbReference type="EMBL" id="SVB50310.1"/>
    </source>
</evidence>
<reference evidence="1" key="1">
    <citation type="submission" date="2018-05" db="EMBL/GenBank/DDBJ databases">
        <authorList>
            <person name="Lanie J.A."/>
            <person name="Ng W.-L."/>
            <person name="Kazmierczak K.M."/>
            <person name="Andrzejewski T.M."/>
            <person name="Davidsen T.M."/>
            <person name="Wayne K.J."/>
            <person name="Tettelin H."/>
            <person name="Glass J.I."/>
            <person name="Rusch D."/>
            <person name="Podicherti R."/>
            <person name="Tsui H.-C.T."/>
            <person name="Winkler M.E."/>
        </authorList>
    </citation>
    <scope>NUCLEOTIDE SEQUENCE</scope>
</reference>
<proteinExistence type="predicted"/>
<organism evidence="1">
    <name type="scientific">marine metagenome</name>
    <dbReference type="NCBI Taxonomy" id="408172"/>
    <lineage>
        <taxon>unclassified sequences</taxon>
        <taxon>metagenomes</taxon>
        <taxon>ecological metagenomes</taxon>
    </lineage>
</organism>
<sequence length="81" mass="9192">MYSIVFCFSKCDITLTFDSIKIKKLKIKANFKNPNIPPSTLFKKPRANALVNFSIKKLNNLINNKVETNNIANIKIGLTFS</sequence>
<dbReference type="EMBL" id="UINC01044620">
    <property type="protein sequence ID" value="SVB50310.1"/>
    <property type="molecule type" value="Genomic_DNA"/>
</dbReference>
<dbReference type="AlphaFoldDB" id="A0A382EI09"/>
<accession>A0A382EI09</accession>
<protein>
    <submittedName>
        <fullName evidence="1">Uncharacterized protein</fullName>
    </submittedName>
</protein>
<name>A0A382EI09_9ZZZZ</name>
<gene>
    <name evidence="1" type="ORF">METZ01_LOCUS203164</name>
</gene>